<dbReference type="Pfam" id="PF05593">
    <property type="entry name" value="RHS_repeat"/>
    <property type="match status" value="1"/>
</dbReference>
<dbReference type="InterPro" id="IPR031325">
    <property type="entry name" value="RHS_repeat"/>
</dbReference>
<dbReference type="PANTHER" id="PTHR32305:SF15">
    <property type="entry name" value="PROTEIN RHSA-RELATED"/>
    <property type="match status" value="1"/>
</dbReference>
<comment type="caution">
    <text evidence="2">The sequence shown here is derived from an EMBL/GenBank/DDBJ whole genome shotgun (WGS) entry which is preliminary data.</text>
</comment>
<organism evidence="2 3">
    <name type="scientific">Pseudomonas caspiana</name>
    <dbReference type="NCBI Taxonomy" id="1451454"/>
    <lineage>
        <taxon>Bacteria</taxon>
        <taxon>Pseudomonadati</taxon>
        <taxon>Pseudomonadota</taxon>
        <taxon>Gammaproteobacteria</taxon>
        <taxon>Pseudomonadales</taxon>
        <taxon>Pseudomonadaceae</taxon>
        <taxon>Pseudomonas</taxon>
    </lineage>
</organism>
<gene>
    <name evidence="2" type="ORF">AUC60_25810</name>
</gene>
<dbReference type="Proteomes" id="UP000195440">
    <property type="component" value="Unassembled WGS sequence"/>
</dbReference>
<evidence type="ECO:0000313" key="2">
    <source>
        <dbReference type="EMBL" id="OUM70970.1"/>
    </source>
</evidence>
<dbReference type="InterPro" id="IPR050708">
    <property type="entry name" value="T6SS_VgrG/RHS"/>
</dbReference>
<dbReference type="EMBL" id="LOHF01000037">
    <property type="protein sequence ID" value="OUM70970.1"/>
    <property type="molecule type" value="Genomic_DNA"/>
</dbReference>
<dbReference type="OrthoDB" id="5862074at2"/>
<dbReference type="InterPro" id="IPR006530">
    <property type="entry name" value="YD"/>
</dbReference>
<reference evidence="2 3" key="1">
    <citation type="journal article" date="2017" name="Syst. Appl. Microbiol.">
        <title>Pseudomonas caspiana sp. nov., a citrus pathogen in the Pseudomonas syringae phylogenetic group.</title>
        <authorList>
            <person name="Busquets A."/>
            <person name="Gomila M."/>
            <person name="Beiki F."/>
            <person name="Mulet M."/>
            <person name="Rahimian H."/>
            <person name="Garcia-Valdes E."/>
            <person name="Lalucat J."/>
        </authorList>
    </citation>
    <scope>NUCLEOTIDE SEQUENCE [LARGE SCALE GENOMIC DNA]</scope>
    <source>
        <strain evidence="2 3">FBF102</strain>
    </source>
</reference>
<accession>A0A1Y3NTM7</accession>
<protein>
    <recommendedName>
        <fullName evidence="4">RHS repeat protein</fullName>
    </recommendedName>
</protein>
<dbReference type="RefSeq" id="WP_158099160.1">
    <property type="nucleotide sequence ID" value="NZ_JBJGBV010000008.1"/>
</dbReference>
<name>A0A1Y3NTM7_9PSED</name>
<dbReference type="PANTHER" id="PTHR32305">
    <property type="match status" value="1"/>
</dbReference>
<feature type="region of interest" description="Disordered" evidence="1">
    <location>
        <begin position="832"/>
        <end position="852"/>
    </location>
</feature>
<evidence type="ECO:0000256" key="1">
    <source>
        <dbReference type="SAM" id="MobiDB-lite"/>
    </source>
</evidence>
<sequence length="1082" mass="121153">MIADKKVRDIKTSRSGDELIIEHKSGVVEVLTNPALNWDEWVVSRIYSPEGRVVHLSYRVVAGQRLLREIRDESQALMTLDIVNGSTRVSSITLWPDSPADKLVFGLLIQNNELTKITLSLENGKLASWRFSYQSVNGLRLISRLELPTGAVEQVAYRASALTLPLGAPVKALPAVASHVTLPRSNQAPITRTYRYSNRNYLGNGSSVSWRDDGDNLYRAAGSYEYEVFEDLMVGAGSAARVMRSTKRVYNRFHLQVEETVIQNGKTVRRRTRYHEKPGLRFEDQPGNFQLPAAVQVSWSDAAKPEVSREETTSTEYDDFGNILKKVSPAGITEVFEYYPPGASDGCPADAFGGVRWLKRKTLIPAPDRAPAPTLITQYRYTELPSASAERGHFLALAQESVLQGGQSVPIITIARQYENDPKSMFFGRVRQRVETVEGIDTVLNHRYEVRDNAVCTHTTLIARDGTRSTQSHWQNKLTGAQVKFVEQLGVTVETTHDRLGRKAQEILAPRTADQATRVHSYELANTLADEVAMRTIAPNGAETVTRLDGLSRKLVVEMQDVDGAGQPMRTIYRARYDGLGQLAEEMSTDWLDGKPFPLMTRYAYDDWGSRIATIGPDGMVTHDRYDPVTLVQTQGADEAGRTVITKNVFGKNESVERFDRKGVSYGVTRYVYDGLGRCVQQVDPLGRTTRYTYDFADRLTMTLLPDGTRIKKAYVKHSTEDLATHIWVDDYLAGQRTYDGLLRVSSITVGGRTETFSYEGAQPNPATHVTASGKLISYQYDPALNNQMTERHVASDSTLSASFRYDSTHARLIQAASPACQQRLRYLPSGKLSNEQVTQGSSTREATQRTSLNGLPLRSVDATGATRITRYDPLCRVAQVEQGTIKADYAYDPFGRVSKIVTVDAQTGRQLTTQMEYDDFGREVRRLLTVDANVPEELSQQFDSNDKLIRRVLRRGSAVLRDEQFTYDLRGRLQRFQCAGEHLPVDSAGKSILRQDYVFDALDNIRQLKTVFVGGEDLATYAYDNFDKTQLSRVRHSHPDYAEQDAGFSYDQDGNQLNDERGRRLNYDGLGRLASVAEAQS</sequence>
<dbReference type="NCBIfam" id="TIGR01643">
    <property type="entry name" value="YD_repeat_2x"/>
    <property type="match status" value="2"/>
</dbReference>
<dbReference type="Gene3D" id="2.180.10.10">
    <property type="entry name" value="RHS repeat-associated core"/>
    <property type="match status" value="2"/>
</dbReference>
<feature type="region of interest" description="Disordered" evidence="1">
    <location>
        <begin position="1043"/>
        <end position="1062"/>
    </location>
</feature>
<evidence type="ECO:0008006" key="4">
    <source>
        <dbReference type="Google" id="ProtNLM"/>
    </source>
</evidence>
<proteinExistence type="predicted"/>
<keyword evidence="3" id="KW-1185">Reference proteome</keyword>
<dbReference type="AlphaFoldDB" id="A0A1Y3NTM7"/>
<evidence type="ECO:0000313" key="3">
    <source>
        <dbReference type="Proteomes" id="UP000195440"/>
    </source>
</evidence>